<name>A0ABY9E8Z6_9GAMM</name>
<feature type="transmembrane region" description="Helical" evidence="8">
    <location>
        <begin position="125"/>
        <end position="151"/>
    </location>
</feature>
<organism evidence="10 11">
    <name type="scientific">Microbulbifer spongiae</name>
    <dbReference type="NCBI Taxonomy" id="2944933"/>
    <lineage>
        <taxon>Bacteria</taxon>
        <taxon>Pseudomonadati</taxon>
        <taxon>Pseudomonadota</taxon>
        <taxon>Gammaproteobacteria</taxon>
        <taxon>Cellvibrionales</taxon>
        <taxon>Microbulbiferaceae</taxon>
        <taxon>Microbulbifer</taxon>
    </lineage>
</organism>
<dbReference type="Proteomes" id="UP001321520">
    <property type="component" value="Chromosome"/>
</dbReference>
<evidence type="ECO:0000256" key="5">
    <source>
        <dbReference type="ARBA" id="ARBA00022692"/>
    </source>
</evidence>
<dbReference type="PANTHER" id="PTHR33908:SF3">
    <property type="entry name" value="UNDECAPRENYL PHOSPHATE-ALPHA-4-AMINO-4-DEOXY-L-ARABINOSE ARABINOSYL TRANSFERASE"/>
    <property type="match status" value="1"/>
</dbReference>
<keyword evidence="2" id="KW-1003">Cell membrane</keyword>
<evidence type="ECO:0000256" key="3">
    <source>
        <dbReference type="ARBA" id="ARBA00022676"/>
    </source>
</evidence>
<evidence type="ECO:0000256" key="8">
    <source>
        <dbReference type="SAM" id="Phobius"/>
    </source>
</evidence>
<accession>A0ABY9E8Z6</accession>
<keyword evidence="11" id="KW-1185">Reference proteome</keyword>
<dbReference type="RefSeq" id="WP_301414353.1">
    <property type="nucleotide sequence ID" value="NZ_CP098023.1"/>
</dbReference>
<dbReference type="EMBL" id="CP098023">
    <property type="protein sequence ID" value="WKD48588.1"/>
    <property type="molecule type" value="Genomic_DNA"/>
</dbReference>
<evidence type="ECO:0000256" key="6">
    <source>
        <dbReference type="ARBA" id="ARBA00022989"/>
    </source>
</evidence>
<feature type="transmembrane region" description="Helical" evidence="8">
    <location>
        <begin position="358"/>
        <end position="382"/>
    </location>
</feature>
<proteinExistence type="predicted"/>
<evidence type="ECO:0000256" key="2">
    <source>
        <dbReference type="ARBA" id="ARBA00022475"/>
    </source>
</evidence>
<feature type="domain" description="ArnT-like N-terminal" evidence="9">
    <location>
        <begin position="30"/>
        <end position="236"/>
    </location>
</feature>
<evidence type="ECO:0000313" key="11">
    <source>
        <dbReference type="Proteomes" id="UP001321520"/>
    </source>
</evidence>
<dbReference type="InterPro" id="IPR003342">
    <property type="entry name" value="ArnT-like_N"/>
</dbReference>
<sequence>MPRQYRYWALALGAILISRLVSMALFPFVDTTEARYAEVARLMAETGDWITPWFEAGVPFWGKPPLSFWAQAASAKVFGLNEFYFRLPALMATILTGFLTWRLARGYRDATTSRWSVLIFASMALPYTSAGAVMTDAFLALGITLSLLSFFRTVQGGRACWGWLFFLGLAIGFLAKGPLATILVGIPIVLGILFGLYRLKALAQLPWFWGSLVTLVLTLPWYLSAELKTPGFLDYFIVGEHILRFIDPGWSGDLYGRAHSQPKGMIWVFWLWASFPWGILALVALGICITRSRARCLNSFWQDKNAVFLLFCAIGPLLFFTLASNTLWTYVLPSLPFCAVLIGRQVSRIGRPGTVKFLYASSVAVCPLLLLVITLVCNSGLYSVKSEKNLVDYYNQRSEADSSPLLYLGKAPFSARFYSRGRARSIHLKQLESMREENAYREYFVAIPAKRLKDSELAPLLEAGSTEMQNLRFRLLSVKSPISHRESSNRAEFH</sequence>
<evidence type="ECO:0000256" key="7">
    <source>
        <dbReference type="ARBA" id="ARBA00023136"/>
    </source>
</evidence>
<keyword evidence="5 8" id="KW-0812">Transmembrane</keyword>
<protein>
    <submittedName>
        <fullName evidence="10">Glycosyltransferase family 39 protein</fullName>
    </submittedName>
</protein>
<evidence type="ECO:0000313" key="10">
    <source>
        <dbReference type="EMBL" id="WKD48588.1"/>
    </source>
</evidence>
<feature type="transmembrane region" description="Helical" evidence="8">
    <location>
        <begin position="306"/>
        <end position="322"/>
    </location>
</feature>
<feature type="transmembrane region" description="Helical" evidence="8">
    <location>
        <begin position="163"/>
        <end position="193"/>
    </location>
</feature>
<keyword evidence="7 8" id="KW-0472">Membrane</keyword>
<evidence type="ECO:0000259" key="9">
    <source>
        <dbReference type="Pfam" id="PF02366"/>
    </source>
</evidence>
<keyword evidence="4" id="KW-0808">Transferase</keyword>
<feature type="transmembrane region" description="Helical" evidence="8">
    <location>
        <begin position="264"/>
        <end position="285"/>
    </location>
</feature>
<gene>
    <name evidence="10" type="ORF">M8T91_11720</name>
</gene>
<reference evidence="10 11" key="1">
    <citation type="submission" date="2022-05" db="EMBL/GenBank/DDBJ databases">
        <title>Microbulbifer sp. nov., isolated from sponge.</title>
        <authorList>
            <person name="Gao L."/>
        </authorList>
    </citation>
    <scope>NUCLEOTIDE SEQUENCE [LARGE SCALE GENOMIC DNA]</scope>
    <source>
        <strain evidence="10 11">MI-G</strain>
    </source>
</reference>
<dbReference type="PANTHER" id="PTHR33908">
    <property type="entry name" value="MANNOSYLTRANSFERASE YKCB-RELATED"/>
    <property type="match status" value="1"/>
</dbReference>
<comment type="subcellular location">
    <subcellularLocation>
        <location evidence="1">Cell membrane</location>
        <topology evidence="1">Multi-pass membrane protein</topology>
    </subcellularLocation>
</comment>
<dbReference type="Pfam" id="PF02366">
    <property type="entry name" value="PMT"/>
    <property type="match status" value="1"/>
</dbReference>
<feature type="transmembrane region" description="Helical" evidence="8">
    <location>
        <begin position="205"/>
        <end position="223"/>
    </location>
</feature>
<evidence type="ECO:0000256" key="4">
    <source>
        <dbReference type="ARBA" id="ARBA00022679"/>
    </source>
</evidence>
<dbReference type="InterPro" id="IPR050297">
    <property type="entry name" value="LipidA_mod_glycosyltrf_83"/>
</dbReference>
<keyword evidence="3" id="KW-0328">Glycosyltransferase</keyword>
<keyword evidence="6 8" id="KW-1133">Transmembrane helix</keyword>
<feature type="transmembrane region" description="Helical" evidence="8">
    <location>
        <begin position="7"/>
        <end position="29"/>
    </location>
</feature>
<evidence type="ECO:0000256" key="1">
    <source>
        <dbReference type="ARBA" id="ARBA00004651"/>
    </source>
</evidence>
<feature type="transmembrane region" description="Helical" evidence="8">
    <location>
        <begin position="83"/>
        <end position="104"/>
    </location>
</feature>